<name>A0A4X2JSZ4_VOMUR</name>
<evidence type="ECO:0000313" key="2">
    <source>
        <dbReference type="Ensembl" id="ENSVURP00010002654.1"/>
    </source>
</evidence>
<gene>
    <name evidence="2" type="primary">INSYN2B</name>
</gene>
<organism evidence="2 3">
    <name type="scientific">Vombatus ursinus</name>
    <name type="common">Common wombat</name>
    <dbReference type="NCBI Taxonomy" id="29139"/>
    <lineage>
        <taxon>Eukaryota</taxon>
        <taxon>Metazoa</taxon>
        <taxon>Chordata</taxon>
        <taxon>Craniata</taxon>
        <taxon>Vertebrata</taxon>
        <taxon>Euteleostomi</taxon>
        <taxon>Mammalia</taxon>
        <taxon>Metatheria</taxon>
        <taxon>Diprotodontia</taxon>
        <taxon>Vombatidae</taxon>
        <taxon>Vombatus</taxon>
    </lineage>
</organism>
<feature type="compositionally biased region" description="Pro residues" evidence="1">
    <location>
        <begin position="499"/>
        <end position="515"/>
    </location>
</feature>
<dbReference type="OMA" id="TQVPEYI"/>
<dbReference type="Ensembl" id="ENSVURT00010003011.1">
    <property type="protein sequence ID" value="ENSVURP00010002654.1"/>
    <property type="gene ID" value="ENSVURG00010002170.1"/>
</dbReference>
<evidence type="ECO:0000313" key="3">
    <source>
        <dbReference type="Proteomes" id="UP000314987"/>
    </source>
</evidence>
<dbReference type="GeneID" id="114027648"/>
<reference evidence="2" key="2">
    <citation type="submission" date="2025-08" db="UniProtKB">
        <authorList>
            <consortium name="Ensembl"/>
        </authorList>
    </citation>
    <scope>IDENTIFICATION</scope>
</reference>
<dbReference type="Proteomes" id="UP000314987">
    <property type="component" value="Unassembled WGS sequence"/>
</dbReference>
<protein>
    <submittedName>
        <fullName evidence="2">Inhibitory synaptic factor family member 2B</fullName>
    </submittedName>
</protein>
<dbReference type="CTD" id="100131897"/>
<dbReference type="PANTHER" id="PTHR28682">
    <property type="entry name" value="INHIBITORY SYNAPTIC FACTOR 2A-RELATED"/>
    <property type="match status" value="1"/>
</dbReference>
<sequence length="537" mass="59355">MAQQSLKVRPVLLKRNSLDSVDFVKQPHHRRSKSQQVRFKEDGASKNQAGLAEIDVQTDQDSTLTGKVQASRHHHLPNYSLSFPRSQKGGSIRNIAIQTSPSLRKHFPVFKRKKLTASKSLVEMPTGSKNSIQVNGNLSEQDIMSSDLAYLRITRHLDDVPHRSKKAHPFFPRVSKAQSNGPVSICFEPDALGPSEKVTASIQVPDDICHSPPWGTKAPTYSVDSPVELSNAIHPCANMCPEDVNGRLPSSSERPSSCLSTASGAHSLPGRDKTDPELLLPKDTSGMKEPAPLSPPSKGTCTPSPPQTHSSSPCFLGEYRQAAPPETASDCATLSNDHKDLISLTTSNVTKSATECREETEKNSSQADPLEFKNCLGSFHLQSSLPRSEIKPPTDKEIKGINQIHLAHGELCDLQGRLQSVEESLHSNQEKIKVLLNVIQDLEKARALTEGRNFYRTGQDLNNCSTCQNTACIIYSVEYDFRQQEGRFHQVLSSLDQVEPPPETALPPKPPAEPPAPEKQDLRRKTKKVKKKCFWWI</sequence>
<evidence type="ECO:0000256" key="1">
    <source>
        <dbReference type="SAM" id="MobiDB-lite"/>
    </source>
</evidence>
<feature type="region of interest" description="Disordered" evidence="1">
    <location>
        <begin position="25"/>
        <end position="53"/>
    </location>
</feature>
<dbReference type="STRING" id="29139.ENSVURP00010002654"/>
<reference evidence="3" key="1">
    <citation type="submission" date="2018-12" db="EMBL/GenBank/DDBJ databases">
        <authorList>
            <person name="Yazar S."/>
        </authorList>
    </citation>
    <scope>NUCLEOTIDE SEQUENCE [LARGE SCALE GENOMIC DNA]</scope>
</reference>
<feature type="region of interest" description="Disordered" evidence="1">
    <location>
        <begin position="497"/>
        <end position="529"/>
    </location>
</feature>
<dbReference type="PANTHER" id="PTHR28682:SF2">
    <property type="entry name" value="PROTEIN INSYN2B"/>
    <property type="match status" value="1"/>
</dbReference>
<dbReference type="OrthoDB" id="8679980at2759"/>
<accession>A0A4X2JSZ4</accession>
<feature type="region of interest" description="Disordered" evidence="1">
    <location>
        <begin position="246"/>
        <end position="315"/>
    </location>
</feature>
<dbReference type="InterPro" id="IPR029337">
    <property type="entry name" value="INSYN2"/>
</dbReference>
<keyword evidence="3" id="KW-1185">Reference proteome</keyword>
<proteinExistence type="predicted"/>
<reference evidence="2" key="3">
    <citation type="submission" date="2025-09" db="UniProtKB">
        <authorList>
            <consortium name="Ensembl"/>
        </authorList>
    </citation>
    <scope>IDENTIFICATION</scope>
</reference>
<feature type="compositionally biased region" description="Low complexity" evidence="1">
    <location>
        <begin position="247"/>
        <end position="260"/>
    </location>
</feature>
<dbReference type="GeneTree" id="ENSGT00530000063787"/>
<dbReference type="Pfam" id="PF15265">
    <property type="entry name" value="FAM196"/>
    <property type="match status" value="1"/>
</dbReference>
<feature type="region of interest" description="Disordered" evidence="1">
    <location>
        <begin position="350"/>
        <end position="369"/>
    </location>
</feature>
<dbReference type="AlphaFoldDB" id="A0A4X2JSZ4"/>
<dbReference type="RefSeq" id="XP_027697516.1">
    <property type="nucleotide sequence ID" value="XM_027841715.1"/>
</dbReference>